<keyword evidence="3" id="KW-1185">Reference proteome</keyword>
<dbReference type="Pfam" id="PF00232">
    <property type="entry name" value="Glyco_hydro_1"/>
    <property type="match status" value="1"/>
</dbReference>
<dbReference type="Gene3D" id="3.20.20.80">
    <property type="entry name" value="Glycosidases"/>
    <property type="match status" value="1"/>
</dbReference>
<organism evidence="3 4">
    <name type="scientific">Ziziphus jujuba</name>
    <name type="common">Chinese jujube</name>
    <name type="synonym">Ziziphus sativa</name>
    <dbReference type="NCBI Taxonomy" id="326968"/>
    <lineage>
        <taxon>Eukaryota</taxon>
        <taxon>Viridiplantae</taxon>
        <taxon>Streptophyta</taxon>
        <taxon>Embryophyta</taxon>
        <taxon>Tracheophyta</taxon>
        <taxon>Spermatophyta</taxon>
        <taxon>Magnoliopsida</taxon>
        <taxon>eudicotyledons</taxon>
        <taxon>Gunneridae</taxon>
        <taxon>Pentapetalae</taxon>
        <taxon>rosids</taxon>
        <taxon>fabids</taxon>
        <taxon>Rosales</taxon>
        <taxon>Rhamnaceae</taxon>
        <taxon>Paliureae</taxon>
        <taxon>Ziziphus</taxon>
    </lineage>
</organism>
<name>A0ABM3IWN8_ZIZJJ</name>
<evidence type="ECO:0000313" key="3">
    <source>
        <dbReference type="Proteomes" id="UP001652623"/>
    </source>
</evidence>
<dbReference type="GeneID" id="107426359"/>
<reference evidence="4" key="1">
    <citation type="submission" date="2025-08" db="UniProtKB">
        <authorList>
            <consortium name="RefSeq"/>
        </authorList>
    </citation>
    <scope>IDENTIFICATION</scope>
    <source>
        <tissue evidence="4">Seedling</tissue>
    </source>
</reference>
<evidence type="ECO:0000256" key="1">
    <source>
        <dbReference type="ARBA" id="ARBA00010838"/>
    </source>
</evidence>
<sequence>MADTGIDAYRFSISWSRLIPNGRGPVNPKGLQYYNNLINELISHGIQPHVTLHHNDLPLALEDEYGGWVNHRIVKDFMAYADVCFREFGDRVLYWSTVNEANMFSTGGYDMGAMAPFRCSPPFGIKNCSRGNSSTEPYMVAHNILLAHASTAKLYRLKYQNKQHGLIGFIIFTYAIERVTESKEEDFVIQRVNDFNFGWLLHPLVFGDYPVIMKRNAGSRIPTFTNYQSELVKGSFDFIGILHYSYSNVKDNPDSLTMQLRDFYADMAATVNYHMTKEPLPLLPIAPWGLRRVLEYIKEVYGNPPIYIYENGQGLTLNSDSALDDIPRIDYLREHIGALLEALRNGSNTRGYFVWSFIDLLELFRKPNKFSFGLYHVDLDDPDLKRYPKKSALWYSNFLKGGNITALDVVPKLSSV</sequence>
<dbReference type="PRINTS" id="PR00131">
    <property type="entry name" value="GLHYDRLASE1"/>
</dbReference>
<accession>A0ABM3IWN8</accession>
<gene>
    <name evidence="4" type="primary">LOC107426359</name>
</gene>
<dbReference type="RefSeq" id="XP_048336891.1">
    <property type="nucleotide sequence ID" value="XM_048480934.2"/>
</dbReference>
<dbReference type="PANTHER" id="PTHR10353">
    <property type="entry name" value="GLYCOSYL HYDROLASE"/>
    <property type="match status" value="1"/>
</dbReference>
<evidence type="ECO:0000313" key="4">
    <source>
        <dbReference type="RefSeq" id="XP_048336891.1"/>
    </source>
</evidence>
<dbReference type="PANTHER" id="PTHR10353:SF29">
    <property type="entry name" value="BETA-GLUCOSIDASE 11"/>
    <property type="match status" value="1"/>
</dbReference>
<evidence type="ECO:0000256" key="2">
    <source>
        <dbReference type="RuleBase" id="RU003690"/>
    </source>
</evidence>
<dbReference type="Proteomes" id="UP001652623">
    <property type="component" value="Chromosome 9"/>
</dbReference>
<proteinExistence type="inferred from homology"/>
<dbReference type="InterPro" id="IPR017853">
    <property type="entry name" value="GH"/>
</dbReference>
<comment type="similarity">
    <text evidence="1 2">Belongs to the glycosyl hydrolase 1 family.</text>
</comment>
<protein>
    <submittedName>
        <fullName evidence="4">Beta-glucosidase 11-like isoform X6</fullName>
    </submittedName>
</protein>
<dbReference type="InterPro" id="IPR001360">
    <property type="entry name" value="Glyco_hydro_1"/>
</dbReference>
<dbReference type="SUPFAM" id="SSF51445">
    <property type="entry name" value="(Trans)glycosidases"/>
    <property type="match status" value="1"/>
</dbReference>